<dbReference type="InterPro" id="IPR018181">
    <property type="entry name" value="Heat_shock_70_CS"/>
</dbReference>
<evidence type="ECO:0008006" key="6">
    <source>
        <dbReference type="Google" id="ProtNLM"/>
    </source>
</evidence>
<dbReference type="PRINTS" id="PR00301">
    <property type="entry name" value="HEATSHOCK70"/>
</dbReference>
<evidence type="ECO:0000313" key="4">
    <source>
        <dbReference type="EMBL" id="EAX95063.1"/>
    </source>
</evidence>
<dbReference type="eggNOG" id="KOG0101">
    <property type="taxonomic scope" value="Eukaryota"/>
</dbReference>
<proteinExistence type="predicted"/>
<reference evidence="4" key="1">
    <citation type="submission" date="2006-10" db="EMBL/GenBank/DDBJ databases">
        <authorList>
            <person name="Amadeo P."/>
            <person name="Zhao Q."/>
            <person name="Wortman J."/>
            <person name="Fraser-Liggett C."/>
            <person name="Carlton J."/>
        </authorList>
    </citation>
    <scope>NUCLEOTIDE SEQUENCE</scope>
    <source>
        <strain evidence="4">G3</strain>
    </source>
</reference>
<dbReference type="Proteomes" id="UP000001542">
    <property type="component" value="Unassembled WGS sequence"/>
</dbReference>
<evidence type="ECO:0000256" key="2">
    <source>
        <dbReference type="ARBA" id="ARBA00022840"/>
    </source>
</evidence>
<keyword evidence="2" id="KW-0067">ATP-binding</keyword>
<dbReference type="STRING" id="5722.A2FJ56"/>
<dbReference type="GO" id="GO:0005524">
    <property type="term" value="F:ATP binding"/>
    <property type="evidence" value="ECO:0007669"/>
    <property type="project" value="UniProtKB-KW"/>
</dbReference>
<dbReference type="OrthoDB" id="2401965at2759"/>
<accession>A2FJ56</accession>
<sequence>MSSSYVGIDLGTTYCSAAVFSNDKAKVFEFDGENSIPSMVYYGTPNQYGYKAQKLLNNNEYTKNVIYDSKRMLGKTYKDLSNEIPKWTFGVKPDSNGNPLILIDNGKCQTKIKPYEVSASILNYIRKNLEKKGIPLDHVVVTVPAHFDQKQLDEVRNAVKIAEFPNPEKVFLFKEPSSAALCYRNTISLDKERRSLFG</sequence>
<dbReference type="KEGG" id="tva:4752807"/>
<evidence type="ECO:0000256" key="1">
    <source>
        <dbReference type="ARBA" id="ARBA00022741"/>
    </source>
</evidence>
<evidence type="ECO:0000313" key="5">
    <source>
        <dbReference type="Proteomes" id="UP000001542"/>
    </source>
</evidence>
<dbReference type="GO" id="GO:0140662">
    <property type="term" value="F:ATP-dependent protein folding chaperone"/>
    <property type="evidence" value="ECO:0007669"/>
    <property type="project" value="InterPro"/>
</dbReference>
<dbReference type="EMBL" id="DS113825">
    <property type="protein sequence ID" value="EAX95063.1"/>
    <property type="molecule type" value="Genomic_DNA"/>
</dbReference>
<keyword evidence="5" id="KW-1185">Reference proteome</keyword>
<dbReference type="Gene3D" id="3.30.420.40">
    <property type="match status" value="1"/>
</dbReference>
<dbReference type="InterPro" id="IPR043129">
    <property type="entry name" value="ATPase_NBD"/>
</dbReference>
<keyword evidence="3" id="KW-0143">Chaperone</keyword>
<dbReference type="PROSITE" id="PS00297">
    <property type="entry name" value="HSP70_1"/>
    <property type="match status" value="1"/>
</dbReference>
<name>A2FJ56_TRIV3</name>
<dbReference type="InParanoid" id="A2FJ56"/>
<organism evidence="4 5">
    <name type="scientific">Trichomonas vaginalis (strain ATCC PRA-98 / G3)</name>
    <dbReference type="NCBI Taxonomy" id="412133"/>
    <lineage>
        <taxon>Eukaryota</taxon>
        <taxon>Metamonada</taxon>
        <taxon>Parabasalia</taxon>
        <taxon>Trichomonadida</taxon>
        <taxon>Trichomonadidae</taxon>
        <taxon>Trichomonas</taxon>
    </lineage>
</organism>
<dbReference type="RefSeq" id="XP_001307993.1">
    <property type="nucleotide sequence ID" value="XM_001307992.1"/>
</dbReference>
<dbReference type="VEuPathDB" id="TrichDB:TVAG_123880"/>
<gene>
    <name evidence="4" type="ORF">TVAG_428660</name>
</gene>
<dbReference type="SUPFAM" id="SSF53067">
    <property type="entry name" value="Actin-like ATPase domain"/>
    <property type="match status" value="1"/>
</dbReference>
<protein>
    <recommendedName>
        <fullName evidence="6">DnaK protein</fullName>
    </recommendedName>
</protein>
<dbReference type="AlphaFoldDB" id="A2FJ56"/>
<dbReference type="PANTHER" id="PTHR19375">
    <property type="entry name" value="HEAT SHOCK PROTEIN 70KDA"/>
    <property type="match status" value="1"/>
</dbReference>
<keyword evidence="1" id="KW-0547">Nucleotide-binding</keyword>
<evidence type="ECO:0000256" key="3">
    <source>
        <dbReference type="ARBA" id="ARBA00023186"/>
    </source>
</evidence>
<reference evidence="4" key="2">
    <citation type="journal article" date="2007" name="Science">
        <title>Draft genome sequence of the sexually transmitted pathogen Trichomonas vaginalis.</title>
        <authorList>
            <person name="Carlton J.M."/>
            <person name="Hirt R.P."/>
            <person name="Silva J.C."/>
            <person name="Delcher A.L."/>
            <person name="Schatz M."/>
            <person name="Zhao Q."/>
            <person name="Wortman J.R."/>
            <person name="Bidwell S.L."/>
            <person name="Alsmark U.C.M."/>
            <person name="Besteiro S."/>
            <person name="Sicheritz-Ponten T."/>
            <person name="Noel C.J."/>
            <person name="Dacks J.B."/>
            <person name="Foster P.G."/>
            <person name="Simillion C."/>
            <person name="Van de Peer Y."/>
            <person name="Miranda-Saavedra D."/>
            <person name="Barton G.J."/>
            <person name="Westrop G.D."/>
            <person name="Mueller S."/>
            <person name="Dessi D."/>
            <person name="Fiori P.L."/>
            <person name="Ren Q."/>
            <person name="Paulsen I."/>
            <person name="Zhang H."/>
            <person name="Bastida-Corcuera F.D."/>
            <person name="Simoes-Barbosa A."/>
            <person name="Brown M.T."/>
            <person name="Hayes R.D."/>
            <person name="Mukherjee M."/>
            <person name="Okumura C.Y."/>
            <person name="Schneider R."/>
            <person name="Smith A.J."/>
            <person name="Vanacova S."/>
            <person name="Villalvazo M."/>
            <person name="Haas B.J."/>
            <person name="Pertea M."/>
            <person name="Feldblyum T.V."/>
            <person name="Utterback T.R."/>
            <person name="Shu C.L."/>
            <person name="Osoegawa K."/>
            <person name="de Jong P.J."/>
            <person name="Hrdy I."/>
            <person name="Horvathova L."/>
            <person name="Zubacova Z."/>
            <person name="Dolezal P."/>
            <person name="Malik S.B."/>
            <person name="Logsdon J.M. Jr."/>
            <person name="Henze K."/>
            <person name="Gupta A."/>
            <person name="Wang C.C."/>
            <person name="Dunne R.L."/>
            <person name="Upcroft J.A."/>
            <person name="Upcroft P."/>
            <person name="White O."/>
            <person name="Salzberg S.L."/>
            <person name="Tang P."/>
            <person name="Chiu C.-H."/>
            <person name="Lee Y.-S."/>
            <person name="Embley T.M."/>
            <person name="Coombs G.H."/>
            <person name="Mottram J.C."/>
            <person name="Tachezy J."/>
            <person name="Fraser-Liggett C.M."/>
            <person name="Johnson P.J."/>
        </authorList>
    </citation>
    <scope>NUCLEOTIDE SEQUENCE [LARGE SCALE GENOMIC DNA]</scope>
    <source>
        <strain evidence="4">G3</strain>
    </source>
</reference>
<dbReference type="VEuPathDB" id="TrichDB:TVAGG3_0914660"/>
<dbReference type="InterPro" id="IPR013126">
    <property type="entry name" value="Hsp_70_fam"/>
</dbReference>
<dbReference type="Pfam" id="PF00012">
    <property type="entry name" value="HSP70"/>
    <property type="match status" value="1"/>
</dbReference>
<dbReference type="FunFam" id="3.30.420.40:FF:000046">
    <property type="entry name" value="Chaperone protein HscA"/>
    <property type="match status" value="1"/>
</dbReference>